<dbReference type="Proteomes" id="UP001140510">
    <property type="component" value="Unassembled WGS sequence"/>
</dbReference>
<evidence type="ECO:0000313" key="1">
    <source>
        <dbReference type="EMBL" id="KAJ4402675.1"/>
    </source>
</evidence>
<reference evidence="1" key="1">
    <citation type="submission" date="2022-10" db="EMBL/GenBank/DDBJ databases">
        <title>Tapping the CABI collections for fungal endophytes: first genome assemblies for Collariella, Neodidymelliopsis, Ascochyta clinopodiicola, Didymella pomorum, Didymosphaeria variabile, Neocosmospora piperis and Neocucurbitaria cava.</title>
        <authorList>
            <person name="Hill R."/>
        </authorList>
    </citation>
    <scope>NUCLEOTIDE SEQUENCE</scope>
    <source>
        <strain evidence="1">IMI 355091</strain>
    </source>
</reference>
<protein>
    <submittedName>
        <fullName evidence="1">Uncharacterized protein</fullName>
    </submittedName>
</protein>
<name>A0A9W8ZDL7_9PLEO</name>
<evidence type="ECO:0000313" key="2">
    <source>
        <dbReference type="Proteomes" id="UP001140510"/>
    </source>
</evidence>
<dbReference type="AlphaFoldDB" id="A0A9W8ZDL7"/>
<sequence length="56" mass="6888">MGLKFWRLWIDEEKKELEEMVRRKTGNEILAEWRQVRDNCEFMDNRNNLLQDLCSG</sequence>
<comment type="caution">
    <text evidence="1">The sequence shown here is derived from an EMBL/GenBank/DDBJ whole genome shotgun (WGS) entry which is preliminary data.</text>
</comment>
<organism evidence="1 2">
    <name type="scientific">Didymella pomorum</name>
    <dbReference type="NCBI Taxonomy" id="749634"/>
    <lineage>
        <taxon>Eukaryota</taxon>
        <taxon>Fungi</taxon>
        <taxon>Dikarya</taxon>
        <taxon>Ascomycota</taxon>
        <taxon>Pezizomycotina</taxon>
        <taxon>Dothideomycetes</taxon>
        <taxon>Pleosporomycetidae</taxon>
        <taxon>Pleosporales</taxon>
        <taxon>Pleosporineae</taxon>
        <taxon>Didymellaceae</taxon>
        <taxon>Didymella</taxon>
    </lineage>
</organism>
<proteinExistence type="predicted"/>
<keyword evidence="2" id="KW-1185">Reference proteome</keyword>
<dbReference type="EMBL" id="JAPEVA010000059">
    <property type="protein sequence ID" value="KAJ4402675.1"/>
    <property type="molecule type" value="Genomic_DNA"/>
</dbReference>
<accession>A0A9W8ZDL7</accession>
<gene>
    <name evidence="1" type="ORF">N0V91_007049</name>
</gene>